<proteinExistence type="predicted"/>
<sequence length="141" mass="14725">MKYAGWFVRVGANTIDGLVLAPALVVGAATERPGLVGVVLILLGAVVFVYNRWFLAGRTGQSWGRMVLGVHLVGADSGRPVGVLRAAGRDWAHLLDGAIFNLGYLLPLFTARKQTIADLVCRTVVVSEVPAPAAAPAPAPA</sequence>
<dbReference type="InterPro" id="IPR010432">
    <property type="entry name" value="RDD"/>
</dbReference>
<name>A0ABQ3XEP6_9ACTN</name>
<dbReference type="InterPro" id="IPR051791">
    <property type="entry name" value="Pra-immunoreactive"/>
</dbReference>
<evidence type="ECO:0000256" key="3">
    <source>
        <dbReference type="ARBA" id="ARBA00022692"/>
    </source>
</evidence>
<evidence type="ECO:0000313" key="8">
    <source>
        <dbReference type="EMBL" id="GID56928.1"/>
    </source>
</evidence>
<comment type="caution">
    <text evidence="8">The sequence shown here is derived from an EMBL/GenBank/DDBJ whole genome shotgun (WGS) entry which is preliminary data.</text>
</comment>
<keyword evidence="4 6" id="KW-1133">Transmembrane helix</keyword>
<gene>
    <name evidence="8" type="ORF">Aco03nite_053320</name>
</gene>
<dbReference type="EMBL" id="BOMG01000064">
    <property type="protein sequence ID" value="GID56928.1"/>
    <property type="molecule type" value="Genomic_DNA"/>
</dbReference>
<evidence type="ECO:0000256" key="5">
    <source>
        <dbReference type="ARBA" id="ARBA00023136"/>
    </source>
</evidence>
<keyword evidence="5 6" id="KW-0472">Membrane</keyword>
<comment type="subcellular location">
    <subcellularLocation>
        <location evidence="1">Cell membrane</location>
        <topology evidence="1">Multi-pass membrane protein</topology>
    </subcellularLocation>
</comment>
<dbReference type="Pfam" id="PF06271">
    <property type="entry name" value="RDD"/>
    <property type="match status" value="1"/>
</dbReference>
<evidence type="ECO:0000256" key="1">
    <source>
        <dbReference type="ARBA" id="ARBA00004651"/>
    </source>
</evidence>
<keyword evidence="3 6" id="KW-0812">Transmembrane</keyword>
<evidence type="ECO:0000313" key="9">
    <source>
        <dbReference type="Proteomes" id="UP000612282"/>
    </source>
</evidence>
<evidence type="ECO:0000256" key="6">
    <source>
        <dbReference type="SAM" id="Phobius"/>
    </source>
</evidence>
<accession>A0ABQ3XEP6</accession>
<feature type="transmembrane region" description="Helical" evidence="6">
    <location>
        <begin position="7"/>
        <end position="29"/>
    </location>
</feature>
<organism evidence="8 9">
    <name type="scientific">Actinoplanes couchii</name>
    <dbReference type="NCBI Taxonomy" id="403638"/>
    <lineage>
        <taxon>Bacteria</taxon>
        <taxon>Bacillati</taxon>
        <taxon>Actinomycetota</taxon>
        <taxon>Actinomycetes</taxon>
        <taxon>Micromonosporales</taxon>
        <taxon>Micromonosporaceae</taxon>
        <taxon>Actinoplanes</taxon>
    </lineage>
</organism>
<protein>
    <recommendedName>
        <fullName evidence="7">RDD domain-containing protein</fullName>
    </recommendedName>
</protein>
<dbReference type="RefSeq" id="WP_203798984.1">
    <property type="nucleotide sequence ID" value="NZ_BAAAQE010000094.1"/>
</dbReference>
<reference evidence="8 9" key="1">
    <citation type="submission" date="2021-01" db="EMBL/GenBank/DDBJ databases">
        <title>Whole genome shotgun sequence of Actinoplanes couchii NBRC 106145.</title>
        <authorList>
            <person name="Komaki H."/>
            <person name="Tamura T."/>
        </authorList>
    </citation>
    <scope>NUCLEOTIDE SEQUENCE [LARGE SCALE GENOMIC DNA]</scope>
    <source>
        <strain evidence="8 9">NBRC 106145</strain>
    </source>
</reference>
<dbReference type="PANTHER" id="PTHR36115">
    <property type="entry name" value="PROLINE-RICH ANTIGEN HOMOLOG-RELATED"/>
    <property type="match status" value="1"/>
</dbReference>
<feature type="transmembrane region" description="Helical" evidence="6">
    <location>
        <begin position="35"/>
        <end position="55"/>
    </location>
</feature>
<evidence type="ECO:0000256" key="2">
    <source>
        <dbReference type="ARBA" id="ARBA00022475"/>
    </source>
</evidence>
<evidence type="ECO:0000256" key="4">
    <source>
        <dbReference type="ARBA" id="ARBA00022989"/>
    </source>
</evidence>
<dbReference type="Proteomes" id="UP000612282">
    <property type="component" value="Unassembled WGS sequence"/>
</dbReference>
<keyword evidence="9" id="KW-1185">Reference proteome</keyword>
<evidence type="ECO:0000259" key="7">
    <source>
        <dbReference type="Pfam" id="PF06271"/>
    </source>
</evidence>
<dbReference type="PANTHER" id="PTHR36115:SF6">
    <property type="entry name" value="PROLINE-RICH ANTIGEN HOMOLOG"/>
    <property type="match status" value="1"/>
</dbReference>
<feature type="domain" description="RDD" evidence="7">
    <location>
        <begin position="3"/>
        <end position="121"/>
    </location>
</feature>
<keyword evidence="2" id="KW-1003">Cell membrane</keyword>